<dbReference type="CDD" id="cd00833">
    <property type="entry name" value="PKS"/>
    <property type="match status" value="1"/>
</dbReference>
<evidence type="ECO:0000256" key="1">
    <source>
        <dbReference type="ARBA" id="ARBA00001957"/>
    </source>
</evidence>
<comment type="caution">
    <text evidence="13">The sequence shown here is derived from an EMBL/GenBank/DDBJ whole genome shotgun (WGS) entry which is preliminary data.</text>
</comment>
<keyword evidence="5" id="KW-0808">Transferase</keyword>
<dbReference type="Gene3D" id="3.10.129.110">
    <property type="entry name" value="Polyketide synthase dehydratase"/>
    <property type="match status" value="1"/>
</dbReference>
<dbReference type="AlphaFoldDB" id="A0A5N8XZ26"/>
<dbReference type="PROSITE" id="PS52004">
    <property type="entry name" value="KS3_2"/>
    <property type="match status" value="1"/>
</dbReference>
<evidence type="ECO:0000256" key="8">
    <source>
        <dbReference type="ARBA" id="ARBA00023315"/>
    </source>
</evidence>
<evidence type="ECO:0000256" key="7">
    <source>
        <dbReference type="ARBA" id="ARBA00023268"/>
    </source>
</evidence>
<dbReference type="FunFam" id="3.40.366.10:FF:000002">
    <property type="entry name" value="Probable polyketide synthase 2"/>
    <property type="match status" value="1"/>
</dbReference>
<dbReference type="InterPro" id="IPR020841">
    <property type="entry name" value="PKS_Beta-ketoAc_synthase_dom"/>
</dbReference>
<keyword evidence="6" id="KW-0045">Antibiotic biosynthesis</keyword>
<keyword evidence="8" id="KW-0012">Acyltransferase</keyword>
<dbReference type="InterPro" id="IPR014030">
    <property type="entry name" value="Ketoacyl_synth_N"/>
</dbReference>
<organism evidence="13 14">
    <name type="scientific">Streptomyces spongiae</name>
    <dbReference type="NCBI Taxonomy" id="565072"/>
    <lineage>
        <taxon>Bacteria</taxon>
        <taxon>Bacillati</taxon>
        <taxon>Actinomycetota</taxon>
        <taxon>Actinomycetes</taxon>
        <taxon>Kitasatosporales</taxon>
        <taxon>Streptomycetaceae</taxon>
        <taxon>Streptomyces</taxon>
    </lineage>
</organism>
<dbReference type="Gene3D" id="3.40.366.10">
    <property type="entry name" value="Malonyl-Coenzyme A Acyl Carrier Protein, domain 2"/>
    <property type="match status" value="1"/>
</dbReference>
<dbReference type="Pfam" id="PF08990">
    <property type="entry name" value="Docking"/>
    <property type="match status" value="1"/>
</dbReference>
<dbReference type="InterPro" id="IPR001227">
    <property type="entry name" value="Ac_transferase_dom_sf"/>
</dbReference>
<proteinExistence type="predicted"/>
<evidence type="ECO:0000256" key="5">
    <source>
        <dbReference type="ARBA" id="ARBA00022679"/>
    </source>
</evidence>
<reference evidence="13 14" key="1">
    <citation type="submission" date="2019-07" db="EMBL/GenBank/DDBJ databases">
        <title>New species of Amycolatopsis and Streptomyces.</title>
        <authorList>
            <person name="Duangmal K."/>
            <person name="Teo W.F.A."/>
            <person name="Lipun K."/>
        </authorList>
    </citation>
    <scope>NUCLEOTIDE SEQUENCE [LARGE SCALE GENOMIC DNA]</scope>
    <source>
        <strain evidence="13 14">NBRC 106415</strain>
    </source>
</reference>
<dbReference type="InterPro" id="IPR050091">
    <property type="entry name" value="PKS_NRPS_Biosynth_Enz"/>
</dbReference>
<dbReference type="GO" id="GO:0031177">
    <property type="term" value="F:phosphopantetheine binding"/>
    <property type="evidence" value="ECO:0007669"/>
    <property type="project" value="UniProtKB-ARBA"/>
</dbReference>
<keyword evidence="7" id="KW-0511">Multifunctional enzyme</keyword>
<dbReference type="Pfam" id="PF00698">
    <property type="entry name" value="Acyl_transf_1"/>
    <property type="match status" value="1"/>
</dbReference>
<dbReference type="SUPFAM" id="SSF52151">
    <property type="entry name" value="FabD/lysophospholipase-like"/>
    <property type="match status" value="1"/>
</dbReference>
<dbReference type="RefSeq" id="WP_152778124.1">
    <property type="nucleotide sequence ID" value="NZ_VJZC01000839.1"/>
</dbReference>
<dbReference type="InterPro" id="IPR049900">
    <property type="entry name" value="PKS_mFAS_DH"/>
</dbReference>
<dbReference type="OrthoDB" id="9778690at2"/>
<dbReference type="GO" id="GO:0004312">
    <property type="term" value="F:fatty acid synthase activity"/>
    <property type="evidence" value="ECO:0007669"/>
    <property type="project" value="TreeGrafter"/>
</dbReference>
<dbReference type="Gene3D" id="3.40.47.10">
    <property type="match status" value="1"/>
</dbReference>
<feature type="domain" description="Ketosynthase family 3 (KS3)" evidence="11">
    <location>
        <begin position="33"/>
        <end position="454"/>
    </location>
</feature>
<dbReference type="PROSITE" id="PS52019">
    <property type="entry name" value="PKS_MFAS_DH"/>
    <property type="match status" value="1"/>
</dbReference>
<accession>A0A5N8XZ26</accession>
<name>A0A5N8XZ26_9ACTN</name>
<dbReference type="GO" id="GO:0033068">
    <property type="term" value="P:macrolide biosynthetic process"/>
    <property type="evidence" value="ECO:0007669"/>
    <property type="project" value="UniProtKB-ARBA"/>
</dbReference>
<dbReference type="PROSITE" id="PS00606">
    <property type="entry name" value="KS3_1"/>
    <property type="match status" value="1"/>
</dbReference>
<evidence type="ECO:0000256" key="4">
    <source>
        <dbReference type="ARBA" id="ARBA00022553"/>
    </source>
</evidence>
<comment type="caution">
    <text evidence="9">Lacks conserved residue(s) required for the propagation of feature annotation.</text>
</comment>
<dbReference type="SMART" id="SM00826">
    <property type="entry name" value="PKS_DH"/>
    <property type="match status" value="1"/>
</dbReference>
<evidence type="ECO:0000256" key="10">
    <source>
        <dbReference type="SAM" id="MobiDB-lite"/>
    </source>
</evidence>
<dbReference type="InterPro" id="IPR016039">
    <property type="entry name" value="Thiolase-like"/>
</dbReference>
<dbReference type="PANTHER" id="PTHR43775">
    <property type="entry name" value="FATTY ACID SYNTHASE"/>
    <property type="match status" value="1"/>
</dbReference>
<dbReference type="PANTHER" id="PTHR43775:SF51">
    <property type="entry name" value="INACTIVE PHENOLPHTHIOCEROL SYNTHESIS POLYKETIDE SYNTHASE TYPE I PKS1-RELATED"/>
    <property type="match status" value="1"/>
</dbReference>
<dbReference type="InterPro" id="IPR049552">
    <property type="entry name" value="PKS_DH_N"/>
</dbReference>
<evidence type="ECO:0000256" key="3">
    <source>
        <dbReference type="ARBA" id="ARBA00022450"/>
    </source>
</evidence>
<keyword evidence="3" id="KW-0596">Phosphopantetheine</keyword>
<evidence type="ECO:0000313" key="13">
    <source>
        <dbReference type="EMBL" id="MPY64546.1"/>
    </source>
</evidence>
<feature type="non-terminal residue" evidence="13">
    <location>
        <position position="1022"/>
    </location>
</feature>
<dbReference type="InterPro" id="IPR014043">
    <property type="entry name" value="Acyl_transferase_dom"/>
</dbReference>
<dbReference type="InterPro" id="IPR020807">
    <property type="entry name" value="PKS_DH"/>
</dbReference>
<dbReference type="InterPro" id="IPR032821">
    <property type="entry name" value="PKS_assoc"/>
</dbReference>
<evidence type="ECO:0000256" key="6">
    <source>
        <dbReference type="ARBA" id="ARBA00023194"/>
    </source>
</evidence>
<evidence type="ECO:0000259" key="11">
    <source>
        <dbReference type="PROSITE" id="PS52004"/>
    </source>
</evidence>
<dbReference type="InterPro" id="IPR042104">
    <property type="entry name" value="PKS_dehydratase_sf"/>
</dbReference>
<dbReference type="Pfam" id="PF02801">
    <property type="entry name" value="Ketoacyl-synt_C"/>
    <property type="match status" value="1"/>
</dbReference>
<dbReference type="Pfam" id="PF21089">
    <property type="entry name" value="PKS_DH_N"/>
    <property type="match status" value="1"/>
</dbReference>
<evidence type="ECO:0000313" key="14">
    <source>
        <dbReference type="Proteomes" id="UP000400924"/>
    </source>
</evidence>
<dbReference type="InterPro" id="IPR016036">
    <property type="entry name" value="Malonyl_transacylase_ACP-bd"/>
</dbReference>
<evidence type="ECO:0000259" key="12">
    <source>
        <dbReference type="PROSITE" id="PS52019"/>
    </source>
</evidence>
<dbReference type="SUPFAM" id="SSF55048">
    <property type="entry name" value="Probable ACP-binding domain of malonyl-CoA ACP transacylase"/>
    <property type="match status" value="1"/>
</dbReference>
<dbReference type="InterPro" id="IPR016035">
    <property type="entry name" value="Acyl_Trfase/lysoPLipase"/>
</dbReference>
<feature type="region of interest" description="Disordered" evidence="10">
    <location>
        <begin position="987"/>
        <end position="1010"/>
    </location>
</feature>
<keyword evidence="14" id="KW-1185">Reference proteome</keyword>
<gene>
    <name evidence="13" type="ORF">FNH08_47555</name>
</gene>
<dbReference type="SUPFAM" id="SSF53901">
    <property type="entry name" value="Thiolase-like"/>
    <property type="match status" value="1"/>
</dbReference>
<comment type="cofactor">
    <cofactor evidence="1">
        <name>pantetheine 4'-phosphate</name>
        <dbReference type="ChEBI" id="CHEBI:47942"/>
    </cofactor>
</comment>
<comment type="pathway">
    <text evidence="2">Antibiotic biosynthesis.</text>
</comment>
<dbReference type="InterPro" id="IPR015083">
    <property type="entry name" value="NorB/c/GfsB-D-like_docking"/>
</dbReference>
<sequence>MNTPNPYVEALRTSLKENERLRRHNQQLISAAVEPIAVVGMGCRYPGGVASPEDLWQLVVDGRDAIGPFPTDRGWDLARLTGDGAGRSRAHEGGFLDAMTEFDAAFFGIAPREALAMDPQQRLLLETAWEALERAGVAPTALRGSRTGVFAGTTIQDYGKVVADTRENMDVYATTGHAAGVISGRVSYVLGLEGPAVTVDTGCSSSLVALHWAVQSLRTGESTLALACGATVMCTPGTFVSFTAQGGLAADGRCKPFSAAADGVGWSEGAGVLVLERLSDALRNGHPVLAVVRGTALNQDGASNGISAPNGPAQQRVIRAALDNAGVTPEQIDAVEAHGTGTTLGDPIEAQALLAAYGQNRDRPLLLGSVKSNIGHTQGAAGVAGVIKTVMALRAGLLPRSLHAEEPTPDVDWTAGSVRLLTANTPWPQTGGPSRAGVSSFGISGTNAHVILEQAPPTQEPATRATVTPALTPWPVSARTATALDTQLDRVMDAASSLAALDVGHSLAAGRGHLEHRAVLLPREGGPRELARGTAGEGGLAVLFTGQGSQRLGMGRELYDRFPVFAEALDELLGHLDPALRDVMWGDDEEALNRTEHAQPALFAVEAALYRLAVSLGVRPGFVAGHSIGEITAAHVAGVLSAEDACALVSARGRLMQALPSGGAMVAVAASEEEVRPLLGDDVALAAVNGPSAVVLSGTEDSVLAAAERLRDAGHRTRRLAVSHAFHSPVMTPVLDDFRTVVAGLTFHEPHLPVVSTVTGRTATARELRDPEHWARHAVATVRFADAVHTLAAQGVRAHLELGPDGVLCALVDETLTDPETVAVPVLRAGRPEELSLITGLARLHTASAAGSVDWAALYQDTGARRVELPTTVLERQRFWPTGTGRVRDAAGLGASEHPLLAATVDLADGEGVVLTGRLTPARQPWLADHVVHGRVLLPGTAFLELALRAGDEVGCDRVHDLSLTTPLEIAEREAVHLQVRVGPSAADGRRTVSVHSRPDTADPGAPWTVHATGRLDTAADS</sequence>
<feature type="domain" description="PKS/mFAS DH" evidence="12">
    <location>
        <begin position="898"/>
        <end position="1022"/>
    </location>
</feature>
<dbReference type="SMART" id="SM00827">
    <property type="entry name" value="PKS_AT"/>
    <property type="match status" value="1"/>
</dbReference>
<protein>
    <submittedName>
        <fullName evidence="13">Type I polyketide synthase</fullName>
    </submittedName>
</protein>
<dbReference type="SMART" id="SM00825">
    <property type="entry name" value="PKS_KS"/>
    <property type="match status" value="1"/>
</dbReference>
<dbReference type="InterPro" id="IPR018201">
    <property type="entry name" value="Ketoacyl_synth_AS"/>
</dbReference>
<dbReference type="GO" id="GO:0004315">
    <property type="term" value="F:3-oxoacyl-[acyl-carrier-protein] synthase activity"/>
    <property type="evidence" value="ECO:0007669"/>
    <property type="project" value="InterPro"/>
</dbReference>
<dbReference type="Proteomes" id="UP000400924">
    <property type="component" value="Unassembled WGS sequence"/>
</dbReference>
<dbReference type="FunFam" id="3.40.47.10:FF:000019">
    <property type="entry name" value="Polyketide synthase type I"/>
    <property type="match status" value="1"/>
</dbReference>
<dbReference type="EMBL" id="VJZC01000839">
    <property type="protein sequence ID" value="MPY64546.1"/>
    <property type="molecule type" value="Genomic_DNA"/>
</dbReference>
<dbReference type="InterPro" id="IPR014031">
    <property type="entry name" value="Ketoacyl_synth_C"/>
</dbReference>
<dbReference type="Pfam" id="PF16197">
    <property type="entry name" value="KAsynt_C_assoc"/>
    <property type="match status" value="1"/>
</dbReference>
<evidence type="ECO:0000256" key="2">
    <source>
        <dbReference type="ARBA" id="ARBA00004792"/>
    </source>
</evidence>
<keyword evidence="4" id="KW-0597">Phosphoprotein</keyword>
<dbReference type="Gene3D" id="3.30.70.3290">
    <property type="match status" value="1"/>
</dbReference>
<dbReference type="GO" id="GO:0006633">
    <property type="term" value="P:fatty acid biosynthetic process"/>
    <property type="evidence" value="ECO:0007669"/>
    <property type="project" value="InterPro"/>
</dbReference>
<dbReference type="Pfam" id="PF00109">
    <property type="entry name" value="ketoacyl-synt"/>
    <property type="match status" value="1"/>
</dbReference>
<evidence type="ECO:0000256" key="9">
    <source>
        <dbReference type="PROSITE-ProRule" id="PRU01363"/>
    </source>
</evidence>